<dbReference type="InterPro" id="IPR007858">
    <property type="entry name" value="Dpy-30_motif"/>
</dbReference>
<protein>
    <submittedName>
        <fullName evidence="2">Putative nuclear envelope protein</fullName>
    </submittedName>
</protein>
<dbReference type="CDD" id="cd22966">
    <property type="entry name" value="DD_DYDC-like"/>
    <property type="match status" value="1"/>
</dbReference>
<keyword evidence="2" id="KW-0946">Virion</keyword>
<name>A0A0P6K0W5_AEDAE</name>
<dbReference type="Pfam" id="PF05186">
    <property type="entry name" value="Dpy-30"/>
    <property type="match status" value="1"/>
</dbReference>
<keyword evidence="1" id="KW-0175">Coiled coil</keyword>
<dbReference type="InterPro" id="IPR049630">
    <property type="entry name" value="DYDC-like_DD"/>
</dbReference>
<evidence type="ECO:0000256" key="1">
    <source>
        <dbReference type="SAM" id="Coils"/>
    </source>
</evidence>
<sequence>MSSSLLDKLHQKISQYILLKNRQLRRFSRLVLDCEFLRFAEVIEDTEHFLEDFIRNLALFPTGNVFITSIGHRIKRLCGARDHCLRKLEGFERVIVDCEDALVKKIFYQRLHRTKHAFQQQFRTYRKEVEDFLLQLLDINQIAQYQNQFNRTCFLYLTVLKNHDNIRHLFREEFLRFHAIYNISNLKLQTHELLLDILVRHLHLFDEMASSEGSSIESIRDRLNQEIIKSRTDIVIQEAELTELRQELFPSEVSLKEQRHAAIDRLEVRELDLEHRIRSIDVLQSDIQGLEAQVARLIEERERVHEQLMEKRDALRCGIREVVRLEKLIQQIEKEISDRMVAFQKHLEELELKRIAILEDETLTEEERARLLAELDQEIAMIREKHDEDQRLLKDRCEELKAMSRSVIEGLDGLRDELMQKHLDEIRELEEQKKNATPSELELINARIAELQREFDENMAMLDMAQARRQYFQDEHGRYYISEFGQKVYQRESGASEYILTEDGQWEKIRNAVELETDEKGEFYIDNFGRKIYTKRYYEDEYGKYYIDSEGKRVYLEPSLVSEIENSLQPEVEELQETLVLPSEDEQSTVESDLGDTEEAKIKRADDIKYVQETVGVPLRKGLALTFLHQPEDPIEFLAKFLEKYHNDQQKEAERTRLVDDVTKMREAANFPLDPKVCSKIWESNVIHPILFLHEFFFYTTVQKKMSYIFFRQNLIFA</sequence>
<dbReference type="EMBL" id="GDUN01000627">
    <property type="protein sequence ID" value="JAN95292.1"/>
    <property type="molecule type" value="mRNA"/>
</dbReference>
<feature type="coiled-coil region" evidence="1">
    <location>
        <begin position="372"/>
        <end position="468"/>
    </location>
</feature>
<dbReference type="Gene3D" id="1.20.890.10">
    <property type="entry name" value="cAMP-dependent protein kinase regulatory subunit, dimerization-anchoring domain"/>
    <property type="match status" value="1"/>
</dbReference>
<organism evidence="2">
    <name type="scientific">Aedes aegypti</name>
    <name type="common">Yellowfever mosquito</name>
    <name type="synonym">Culex aegypti</name>
    <dbReference type="NCBI Taxonomy" id="7159"/>
    <lineage>
        <taxon>Eukaryota</taxon>
        <taxon>Metazoa</taxon>
        <taxon>Ecdysozoa</taxon>
        <taxon>Arthropoda</taxon>
        <taxon>Hexapoda</taxon>
        <taxon>Insecta</taxon>
        <taxon>Pterygota</taxon>
        <taxon>Neoptera</taxon>
        <taxon>Endopterygota</taxon>
        <taxon>Diptera</taxon>
        <taxon>Nematocera</taxon>
        <taxon>Culicoidea</taxon>
        <taxon>Culicidae</taxon>
        <taxon>Culicinae</taxon>
        <taxon>Aedini</taxon>
        <taxon>Aedes</taxon>
        <taxon>Stegomyia</taxon>
    </lineage>
</organism>
<proteinExistence type="evidence at transcript level"/>
<dbReference type="AlphaFoldDB" id="A0A0P6K0W5"/>
<accession>A0A0P6K0W5</accession>
<reference evidence="2" key="1">
    <citation type="journal article" date="2016" name="PLoS ONE">
        <title>A Deep Insight into the Sialome of Male and Female Aedes aegypti Mosquitoes.</title>
        <authorList>
            <person name="Ribeiro J.M."/>
            <person name="Martin-Martin I."/>
            <person name="Arca B."/>
            <person name="Calvo E."/>
        </authorList>
    </citation>
    <scope>NUCLEOTIDE SEQUENCE</scope>
    <source>
        <strain evidence="2">Liverpool</strain>
        <tissue evidence="2">Salivary glands</tissue>
    </source>
</reference>
<dbReference type="VEuPathDB" id="VectorBase:AAEL003265"/>
<keyword evidence="2" id="KW-0261">Viral envelope protein</keyword>
<feature type="coiled-coil region" evidence="1">
    <location>
        <begin position="280"/>
        <end position="335"/>
    </location>
</feature>
<evidence type="ECO:0000313" key="2">
    <source>
        <dbReference type="EMBL" id="JAN95292.1"/>
    </source>
</evidence>